<dbReference type="eggNOG" id="COG1757">
    <property type="taxonomic scope" value="Bacteria"/>
</dbReference>
<evidence type="ECO:0000256" key="2">
    <source>
        <dbReference type="ARBA" id="ARBA00022448"/>
    </source>
</evidence>
<feature type="transmembrane region" description="Helical" evidence="9">
    <location>
        <begin position="93"/>
        <end position="115"/>
    </location>
</feature>
<feature type="transmembrane region" description="Helical" evidence="9">
    <location>
        <begin position="122"/>
        <end position="147"/>
    </location>
</feature>
<keyword evidence="5 9" id="KW-0812">Transmembrane</keyword>
<keyword evidence="6 9" id="KW-1133">Transmembrane helix</keyword>
<keyword evidence="12" id="KW-1185">Reference proteome</keyword>
<evidence type="ECO:0000256" key="4">
    <source>
        <dbReference type="ARBA" id="ARBA00022475"/>
    </source>
</evidence>
<keyword evidence="3" id="KW-0050">Antiport</keyword>
<keyword evidence="4" id="KW-1003">Cell membrane</keyword>
<feature type="transmembrane region" description="Helical" evidence="9">
    <location>
        <begin position="389"/>
        <end position="411"/>
    </location>
</feature>
<feature type="transmembrane region" description="Helical" evidence="9">
    <location>
        <begin position="6"/>
        <end position="36"/>
    </location>
</feature>
<evidence type="ECO:0000256" key="8">
    <source>
        <dbReference type="ARBA" id="ARBA00038435"/>
    </source>
</evidence>
<feature type="transmembrane region" description="Helical" evidence="9">
    <location>
        <begin position="176"/>
        <end position="195"/>
    </location>
</feature>
<evidence type="ECO:0000259" key="10">
    <source>
        <dbReference type="Pfam" id="PF03553"/>
    </source>
</evidence>
<feature type="transmembrane region" description="Helical" evidence="9">
    <location>
        <begin position="238"/>
        <end position="257"/>
    </location>
</feature>
<feature type="transmembrane region" description="Helical" evidence="9">
    <location>
        <begin position="417"/>
        <end position="440"/>
    </location>
</feature>
<reference evidence="11 12" key="1">
    <citation type="submission" date="2010-12" db="EMBL/GenBank/DDBJ databases">
        <authorList>
            <person name="Muzny D."/>
            <person name="Qin X."/>
            <person name="Deng J."/>
            <person name="Jiang H."/>
            <person name="Liu Y."/>
            <person name="Qu J."/>
            <person name="Song X.-Z."/>
            <person name="Zhang L."/>
            <person name="Thornton R."/>
            <person name="Coyle M."/>
            <person name="Francisco L."/>
            <person name="Jackson L."/>
            <person name="Javaid M."/>
            <person name="Korchina V."/>
            <person name="Kovar C."/>
            <person name="Mata R."/>
            <person name="Mathew T."/>
            <person name="Ngo R."/>
            <person name="Nguyen L."/>
            <person name="Nguyen N."/>
            <person name="Okwuonu G."/>
            <person name="Ongeri F."/>
            <person name="Pham C."/>
            <person name="Simmons D."/>
            <person name="Wilczek-Boney K."/>
            <person name="Hale W."/>
            <person name="Jakkamsetti A."/>
            <person name="Pham P."/>
            <person name="Ruth R."/>
            <person name="San Lucas F."/>
            <person name="Warren J."/>
            <person name="Zhang J."/>
            <person name="Zhao Z."/>
            <person name="Zhou C."/>
            <person name="Zhu D."/>
            <person name="Lee S."/>
            <person name="Bess C."/>
            <person name="Blankenburg K."/>
            <person name="Forbes L."/>
            <person name="Fu Q."/>
            <person name="Gubbala S."/>
            <person name="Hirani K."/>
            <person name="Jayaseelan J.C."/>
            <person name="Lara F."/>
            <person name="Munidasa M."/>
            <person name="Palculict T."/>
            <person name="Patil S."/>
            <person name="Pu L.-L."/>
            <person name="Saada N."/>
            <person name="Tang L."/>
            <person name="Weissenberger G."/>
            <person name="Zhu Y."/>
            <person name="Hemphill L."/>
            <person name="Shang Y."/>
            <person name="Youmans B."/>
            <person name="Ayvaz T."/>
            <person name="Ross M."/>
            <person name="Santibanez J."/>
            <person name="Aqrawi P."/>
            <person name="Gross S."/>
            <person name="Joshi V."/>
            <person name="Fowler G."/>
            <person name="Nazareth L."/>
            <person name="Reid J."/>
            <person name="Worley K."/>
            <person name="Petrosino J."/>
            <person name="Highlander S."/>
            <person name="Gibbs R."/>
        </authorList>
    </citation>
    <scope>NUCLEOTIDE SEQUENCE [LARGE SCALE GENOMIC DNA]</scope>
    <source>
        <strain evidence="12">DSM 15952 / CCUG 50447 / LMG 22039 / TP 1.5</strain>
    </source>
</reference>
<dbReference type="PANTHER" id="PTHR33451:SF6">
    <property type="entry name" value="NA(+)_H(+) ANTIPORTER NHAC"/>
    <property type="match status" value="1"/>
</dbReference>
<dbReference type="AlphaFoldDB" id="E6LHP3"/>
<accession>E6LHP3</accession>
<dbReference type="InterPro" id="IPR052180">
    <property type="entry name" value="NhaC_Na-H+_Antiporter"/>
</dbReference>
<comment type="similarity">
    <text evidence="8">Belongs to the NhaC Na(+)/H(+) (TC 2.A.35) antiporter family.</text>
</comment>
<protein>
    <submittedName>
        <fullName evidence="11">Na+/H+ antiporter NhaC</fullName>
    </submittedName>
</protein>
<proteinExistence type="inferred from homology"/>
<organism evidence="11 12">
    <name type="scientific">Enterococcus italicus (strain DSM 15952 / CCUG 50447 / LMG 22039 / TP 1.5)</name>
    <dbReference type="NCBI Taxonomy" id="888064"/>
    <lineage>
        <taxon>Bacteria</taxon>
        <taxon>Bacillati</taxon>
        <taxon>Bacillota</taxon>
        <taxon>Bacilli</taxon>
        <taxon>Lactobacillales</taxon>
        <taxon>Enterococcaceae</taxon>
        <taxon>Enterococcus</taxon>
    </lineage>
</organism>
<evidence type="ECO:0000256" key="9">
    <source>
        <dbReference type="SAM" id="Phobius"/>
    </source>
</evidence>
<evidence type="ECO:0000256" key="3">
    <source>
        <dbReference type="ARBA" id="ARBA00022449"/>
    </source>
</evidence>
<dbReference type="GO" id="GO:0015297">
    <property type="term" value="F:antiporter activity"/>
    <property type="evidence" value="ECO:0007669"/>
    <property type="project" value="UniProtKB-KW"/>
</dbReference>
<dbReference type="PANTHER" id="PTHR33451">
    <property type="entry name" value="MALATE-2H(+)/NA(+)-LACTATE ANTIPORTER"/>
    <property type="match status" value="1"/>
</dbReference>
<evidence type="ECO:0000256" key="1">
    <source>
        <dbReference type="ARBA" id="ARBA00004651"/>
    </source>
</evidence>
<comment type="caution">
    <text evidence="11">The sequence shown here is derived from an EMBL/GenBank/DDBJ whole genome shotgun (WGS) entry which is preliminary data.</text>
</comment>
<feature type="transmembrane region" description="Helical" evidence="9">
    <location>
        <begin position="56"/>
        <end position="81"/>
    </location>
</feature>
<dbReference type="InterPro" id="IPR018461">
    <property type="entry name" value="Na/H_Antiport_NhaC-like_C"/>
</dbReference>
<evidence type="ECO:0000313" key="12">
    <source>
        <dbReference type="Proteomes" id="UP000010296"/>
    </source>
</evidence>
<dbReference type="Pfam" id="PF03553">
    <property type="entry name" value="Na_H_antiporter"/>
    <property type="match status" value="1"/>
</dbReference>
<evidence type="ECO:0000256" key="6">
    <source>
        <dbReference type="ARBA" id="ARBA00022989"/>
    </source>
</evidence>
<gene>
    <name evidence="11" type="primary">nhaC</name>
    <name evidence="11" type="ORF">HMPREF9088_1883</name>
</gene>
<dbReference type="EMBL" id="AEPV01000071">
    <property type="protein sequence ID" value="EFU73298.1"/>
    <property type="molecule type" value="Genomic_DNA"/>
</dbReference>
<feature type="transmembrane region" description="Helical" evidence="9">
    <location>
        <begin position="216"/>
        <end position="232"/>
    </location>
</feature>
<name>E6LHP3_ENTI1</name>
<feature type="transmembrane region" description="Helical" evidence="9">
    <location>
        <begin position="300"/>
        <end position="323"/>
    </location>
</feature>
<evidence type="ECO:0000313" key="11">
    <source>
        <dbReference type="EMBL" id="EFU73298.1"/>
    </source>
</evidence>
<feature type="domain" description="Na+/H+ antiporter NhaC-like C-terminal" evidence="10">
    <location>
        <begin position="144"/>
        <end position="435"/>
    </location>
</feature>
<feature type="transmembrane region" description="Helical" evidence="9">
    <location>
        <begin position="329"/>
        <end position="351"/>
    </location>
</feature>
<dbReference type="HOGENOM" id="CLU_033405_1_0_9"/>
<dbReference type="Proteomes" id="UP000010296">
    <property type="component" value="Unassembled WGS sequence"/>
</dbReference>
<evidence type="ECO:0000256" key="5">
    <source>
        <dbReference type="ARBA" id="ARBA00022692"/>
    </source>
</evidence>
<keyword evidence="2" id="KW-0813">Transport</keyword>
<keyword evidence="7 9" id="KW-0472">Membrane</keyword>
<dbReference type="STRING" id="888064.HMPREF9088_1883"/>
<dbReference type="RefSeq" id="WP_007208896.1">
    <property type="nucleotide sequence ID" value="NZ_GL622241.1"/>
</dbReference>
<sequence>MLVIFATLAYFVIFVQMSALIAVLIVLMVLTGYVYWKDRSFDAIHKGMVEGIRPGIIPIVIFILVGALIAVWIQAGIIPTLMVYGFQTLRIEWFVPSIFIVCAVIGSAVGSAFTVMSTIGIALFGVGVTLGLSPALVVGAIVSGAVFGDKMSPLSESTNLAAAVVEVDLFLHIKHLLWSTVPAFFISLILFLFLGHTNASASLTTIDQTVQLLKENFFISPWSLLPILVMFLCAWKKIPAIATILLNIVVGSAMYFIQVKAVLFKQLATLMNEGYQSHTGNVEVDTLLTRGGIESMLPTIALIILALSLGGVLIETNLIATVLNRLSPLFQKTVSLIFFTLIASIGVNIFIGEQFLSVILPGNALKEVYAKKKLAPVVLSRTLEDGGTVINYLVPWGIAGSFVATTFGVPVLTYAPFAFFSLLSPLFSMVSAMTGIGVSYQERECINE</sequence>
<comment type="subcellular location">
    <subcellularLocation>
        <location evidence="1">Cell membrane</location>
        <topology evidence="1">Multi-pass membrane protein</topology>
    </subcellularLocation>
</comment>
<dbReference type="GO" id="GO:0005886">
    <property type="term" value="C:plasma membrane"/>
    <property type="evidence" value="ECO:0007669"/>
    <property type="project" value="UniProtKB-SubCell"/>
</dbReference>
<evidence type="ECO:0000256" key="7">
    <source>
        <dbReference type="ARBA" id="ARBA00023136"/>
    </source>
</evidence>